<evidence type="ECO:0000256" key="1">
    <source>
        <dbReference type="SAM" id="Phobius"/>
    </source>
</evidence>
<dbReference type="EMBL" id="FNLL01000005">
    <property type="protein sequence ID" value="SDU15659.1"/>
    <property type="molecule type" value="Genomic_DNA"/>
</dbReference>
<keyword evidence="1" id="KW-0812">Transmembrane</keyword>
<evidence type="ECO:0000313" key="3">
    <source>
        <dbReference type="Proteomes" id="UP000199608"/>
    </source>
</evidence>
<dbReference type="Proteomes" id="UP000199608">
    <property type="component" value="Unassembled WGS sequence"/>
</dbReference>
<name>A0A1H2G859_9BACT</name>
<feature type="transmembrane region" description="Helical" evidence="1">
    <location>
        <begin position="36"/>
        <end position="53"/>
    </location>
</feature>
<proteinExistence type="predicted"/>
<protein>
    <submittedName>
        <fullName evidence="2">Uncharacterized protein</fullName>
    </submittedName>
</protein>
<keyword evidence="1" id="KW-0472">Membrane</keyword>
<organism evidence="2 3">
    <name type="scientific">Desulfobacula phenolica</name>
    <dbReference type="NCBI Taxonomy" id="90732"/>
    <lineage>
        <taxon>Bacteria</taxon>
        <taxon>Pseudomonadati</taxon>
        <taxon>Thermodesulfobacteriota</taxon>
        <taxon>Desulfobacteria</taxon>
        <taxon>Desulfobacterales</taxon>
        <taxon>Desulfobacteraceae</taxon>
        <taxon>Desulfobacula</taxon>
    </lineage>
</organism>
<evidence type="ECO:0000313" key="2">
    <source>
        <dbReference type="EMBL" id="SDU15659.1"/>
    </source>
</evidence>
<reference evidence="3" key="1">
    <citation type="submission" date="2016-10" db="EMBL/GenBank/DDBJ databases">
        <authorList>
            <person name="Varghese N."/>
            <person name="Submissions S."/>
        </authorList>
    </citation>
    <scope>NUCLEOTIDE SEQUENCE [LARGE SCALE GENOMIC DNA]</scope>
    <source>
        <strain evidence="3">DSM 3384</strain>
    </source>
</reference>
<accession>A0A1H2G859</accession>
<keyword evidence="1" id="KW-1133">Transmembrane helix</keyword>
<keyword evidence="3" id="KW-1185">Reference proteome</keyword>
<gene>
    <name evidence="2" type="ORF">SAMN04487931_10550</name>
</gene>
<sequence length="54" mass="6485">MNKQIEIKQDIKNIKAKKTIVKNTKLFFSKETERKIFFFMTIIMLFFGLISKLV</sequence>
<dbReference type="AlphaFoldDB" id="A0A1H2G859"/>